<keyword evidence="1" id="KW-0812">Transmembrane</keyword>
<feature type="transmembrane region" description="Helical" evidence="1">
    <location>
        <begin position="234"/>
        <end position="253"/>
    </location>
</feature>
<name>A0AA97AIG0_9CYAN</name>
<keyword evidence="1" id="KW-1133">Transmembrane helix</keyword>
<sequence length="265" mass="28935">MYAKELEQISAAIRSGYSVLVLGEAGSGVDELAQALYRRFAGELDVAIAIYKGSGKQFFKVVAEQLDIPTETGDGKALTMEVLKEEIALNCSPDTLLILPEAKRLTTGIRYWLEDLITAGARVVCFAAANPGKDIFLEMIEVELELPSERHIRAVMETEAQRQGVNLDSSRLAELQPLAGRNPMLARKVIRREKLGLKQDVVEHTQYVVVMPVIVAALFSFAVVRFIGVGTGNTALYIIGGVCLVAAMALKQLGYIRGARKRLGQ</sequence>
<gene>
    <name evidence="2" type="ORF">HJG54_15685</name>
</gene>
<proteinExistence type="predicted"/>
<evidence type="ECO:0000313" key="2">
    <source>
        <dbReference type="EMBL" id="WNZ26625.1"/>
    </source>
</evidence>
<keyword evidence="1" id="KW-0472">Membrane</keyword>
<dbReference type="EMBL" id="CP053586">
    <property type="protein sequence ID" value="WNZ26625.1"/>
    <property type="molecule type" value="Genomic_DNA"/>
</dbReference>
<dbReference type="AlphaFoldDB" id="A0AA97AIG0"/>
<protein>
    <submittedName>
        <fullName evidence="2">Uncharacterized protein</fullName>
    </submittedName>
</protein>
<accession>A0AA97AIG0</accession>
<evidence type="ECO:0000256" key="1">
    <source>
        <dbReference type="SAM" id="Phobius"/>
    </source>
</evidence>
<dbReference type="InterPro" id="IPR027417">
    <property type="entry name" value="P-loop_NTPase"/>
</dbReference>
<organism evidence="2">
    <name type="scientific">Leptolyngbya sp. NK1-12</name>
    <dbReference type="NCBI Taxonomy" id="2547451"/>
    <lineage>
        <taxon>Bacteria</taxon>
        <taxon>Bacillati</taxon>
        <taxon>Cyanobacteriota</taxon>
        <taxon>Cyanophyceae</taxon>
        <taxon>Leptolyngbyales</taxon>
        <taxon>Leptolyngbyaceae</taxon>
        <taxon>Leptolyngbya group</taxon>
        <taxon>Leptolyngbya</taxon>
    </lineage>
</organism>
<feature type="transmembrane region" description="Helical" evidence="1">
    <location>
        <begin position="207"/>
        <end position="228"/>
    </location>
</feature>
<reference evidence="2" key="1">
    <citation type="submission" date="2020-05" db="EMBL/GenBank/DDBJ databases">
        <authorList>
            <person name="Zhu T."/>
            <person name="Keshari N."/>
            <person name="Lu X."/>
        </authorList>
    </citation>
    <scope>NUCLEOTIDE SEQUENCE</scope>
    <source>
        <strain evidence="2">NK1-12</strain>
    </source>
</reference>
<dbReference type="SUPFAM" id="SSF52540">
    <property type="entry name" value="P-loop containing nucleoside triphosphate hydrolases"/>
    <property type="match status" value="1"/>
</dbReference>